<dbReference type="VEuPathDB" id="FungiDB:SPPG_04780"/>
<gene>
    <name evidence="2" type="ORF">SPPG_04780</name>
</gene>
<feature type="region of interest" description="Disordered" evidence="1">
    <location>
        <begin position="226"/>
        <end position="291"/>
    </location>
</feature>
<evidence type="ECO:0000313" key="3">
    <source>
        <dbReference type="Proteomes" id="UP000053201"/>
    </source>
</evidence>
<accession>A0A0L0HH73</accession>
<name>A0A0L0HH73_SPIPD</name>
<dbReference type="RefSeq" id="XP_016608502.1">
    <property type="nucleotide sequence ID" value="XM_016753013.1"/>
</dbReference>
<dbReference type="Proteomes" id="UP000053201">
    <property type="component" value="Unassembled WGS sequence"/>
</dbReference>
<evidence type="ECO:0000313" key="2">
    <source>
        <dbReference type="EMBL" id="KND00463.1"/>
    </source>
</evidence>
<feature type="compositionally biased region" description="Basic and acidic residues" evidence="1">
    <location>
        <begin position="226"/>
        <end position="270"/>
    </location>
</feature>
<dbReference type="GeneID" id="27688210"/>
<reference evidence="2 3" key="1">
    <citation type="submission" date="2009-08" db="EMBL/GenBank/DDBJ databases">
        <title>The Genome Sequence of Spizellomyces punctatus strain DAOM BR117.</title>
        <authorList>
            <consortium name="The Broad Institute Genome Sequencing Platform"/>
            <person name="Russ C."/>
            <person name="Cuomo C."/>
            <person name="Shea T."/>
            <person name="Young S.K."/>
            <person name="Zeng Q."/>
            <person name="Koehrsen M."/>
            <person name="Haas B."/>
            <person name="Borodovsky M."/>
            <person name="Guigo R."/>
            <person name="Alvarado L."/>
            <person name="Berlin A."/>
            <person name="Bochicchio J."/>
            <person name="Borenstein D."/>
            <person name="Chapman S."/>
            <person name="Chen Z."/>
            <person name="Engels R."/>
            <person name="Freedman E."/>
            <person name="Gellesch M."/>
            <person name="Goldberg J."/>
            <person name="Griggs A."/>
            <person name="Gujja S."/>
            <person name="Heiman D."/>
            <person name="Hepburn T."/>
            <person name="Howarth C."/>
            <person name="Jen D."/>
            <person name="Larson L."/>
            <person name="Lewis B."/>
            <person name="Mehta T."/>
            <person name="Park D."/>
            <person name="Pearson M."/>
            <person name="Roberts A."/>
            <person name="Saif S."/>
            <person name="Shenoy N."/>
            <person name="Sisk P."/>
            <person name="Stolte C."/>
            <person name="Sykes S."/>
            <person name="Thomson T."/>
            <person name="Walk T."/>
            <person name="White J."/>
            <person name="Yandava C."/>
            <person name="Burger G."/>
            <person name="Gray M.W."/>
            <person name="Holland P.W.H."/>
            <person name="King N."/>
            <person name="Lang F.B.F."/>
            <person name="Roger A.J."/>
            <person name="Ruiz-Trillo I."/>
            <person name="Lander E."/>
            <person name="Nusbaum C."/>
        </authorList>
    </citation>
    <scope>NUCLEOTIDE SEQUENCE [LARGE SCALE GENOMIC DNA]</scope>
    <source>
        <strain evidence="2 3">DAOM BR117</strain>
    </source>
</reference>
<sequence>MIKLRIHDSSLRDVKALEEAERDRRNRLLAAARFVPPNEVEHAHDEAKAFVAGVRRASIEGGNKAFSILRRESLRESEEEERERRTSTTAEIAFAALEHAHQEARAFREGLESVETDDNSLPPVLCQVLLNMVHAAEESERAARTASISEIEPNIQHALQEATAVRQGIETETNRATSVAHRASARQAEEEERDRRIADPDFCKPARQHAAVESIAFTLGLSSDLPRTKASDLGKKETAKAAEEVERDERTEDAEVIHRQRTHAKQEAKAVKNGLAQSAGTPAARLIHASQ</sequence>
<dbReference type="EMBL" id="KQ257456">
    <property type="protein sequence ID" value="KND00463.1"/>
    <property type="molecule type" value="Genomic_DNA"/>
</dbReference>
<proteinExistence type="predicted"/>
<feature type="region of interest" description="Disordered" evidence="1">
    <location>
        <begin position="174"/>
        <end position="195"/>
    </location>
</feature>
<organism evidence="2 3">
    <name type="scientific">Spizellomyces punctatus (strain DAOM BR117)</name>
    <dbReference type="NCBI Taxonomy" id="645134"/>
    <lineage>
        <taxon>Eukaryota</taxon>
        <taxon>Fungi</taxon>
        <taxon>Fungi incertae sedis</taxon>
        <taxon>Chytridiomycota</taxon>
        <taxon>Chytridiomycota incertae sedis</taxon>
        <taxon>Chytridiomycetes</taxon>
        <taxon>Spizellomycetales</taxon>
        <taxon>Spizellomycetaceae</taxon>
        <taxon>Spizellomyces</taxon>
    </lineage>
</organism>
<dbReference type="AlphaFoldDB" id="A0A0L0HH73"/>
<keyword evidence="3" id="KW-1185">Reference proteome</keyword>
<protein>
    <submittedName>
        <fullName evidence="2">Uncharacterized protein</fullName>
    </submittedName>
</protein>
<evidence type="ECO:0000256" key="1">
    <source>
        <dbReference type="SAM" id="MobiDB-lite"/>
    </source>
</evidence>
<dbReference type="OrthoDB" id="10652127at2759"/>